<name>A0AAE9XVL8_9PROT</name>
<comment type="similarity">
    <text evidence="1">Belongs to the Gfa family.</text>
</comment>
<feature type="domain" description="CENP-V/GFA" evidence="5">
    <location>
        <begin position="5"/>
        <end position="121"/>
    </location>
</feature>
<protein>
    <submittedName>
        <fullName evidence="6">GFA family protein</fullName>
    </submittedName>
</protein>
<evidence type="ECO:0000313" key="6">
    <source>
        <dbReference type="EMBL" id="WCL54738.1"/>
    </source>
</evidence>
<dbReference type="Proteomes" id="UP001217500">
    <property type="component" value="Chromosome"/>
</dbReference>
<evidence type="ECO:0000256" key="1">
    <source>
        <dbReference type="ARBA" id="ARBA00005495"/>
    </source>
</evidence>
<dbReference type="PANTHER" id="PTHR33337:SF40">
    <property type="entry name" value="CENP-V_GFA DOMAIN-CONTAINING PROTEIN-RELATED"/>
    <property type="match status" value="1"/>
</dbReference>
<dbReference type="Pfam" id="PF04828">
    <property type="entry name" value="GFA"/>
    <property type="match status" value="1"/>
</dbReference>
<dbReference type="EMBL" id="CP116805">
    <property type="protein sequence ID" value="WCL54738.1"/>
    <property type="molecule type" value="Genomic_DNA"/>
</dbReference>
<dbReference type="GO" id="GO:0016846">
    <property type="term" value="F:carbon-sulfur lyase activity"/>
    <property type="evidence" value="ECO:0007669"/>
    <property type="project" value="InterPro"/>
</dbReference>
<evidence type="ECO:0000259" key="5">
    <source>
        <dbReference type="PROSITE" id="PS51891"/>
    </source>
</evidence>
<dbReference type="InterPro" id="IPR011057">
    <property type="entry name" value="Mss4-like_sf"/>
</dbReference>
<evidence type="ECO:0000256" key="2">
    <source>
        <dbReference type="ARBA" id="ARBA00022723"/>
    </source>
</evidence>
<dbReference type="AlphaFoldDB" id="A0AAE9XVL8"/>
<dbReference type="RefSeq" id="WP_289504457.1">
    <property type="nucleotide sequence ID" value="NZ_CP116805.1"/>
</dbReference>
<dbReference type="Gene3D" id="3.90.1590.10">
    <property type="entry name" value="glutathione-dependent formaldehyde- activating enzyme (gfa)"/>
    <property type="match status" value="1"/>
</dbReference>
<organism evidence="6 7">
    <name type="scientific">Gimibacter soli</name>
    <dbReference type="NCBI Taxonomy" id="3024400"/>
    <lineage>
        <taxon>Bacteria</taxon>
        <taxon>Pseudomonadati</taxon>
        <taxon>Pseudomonadota</taxon>
        <taxon>Alphaproteobacteria</taxon>
        <taxon>Kordiimonadales</taxon>
        <taxon>Temperatibacteraceae</taxon>
        <taxon>Gimibacter</taxon>
    </lineage>
</organism>
<evidence type="ECO:0000256" key="4">
    <source>
        <dbReference type="ARBA" id="ARBA00023239"/>
    </source>
</evidence>
<accession>A0AAE9XVL8</accession>
<dbReference type="InterPro" id="IPR006913">
    <property type="entry name" value="CENP-V/GFA"/>
</dbReference>
<evidence type="ECO:0000313" key="7">
    <source>
        <dbReference type="Proteomes" id="UP001217500"/>
    </source>
</evidence>
<dbReference type="PROSITE" id="PS51891">
    <property type="entry name" value="CENP_V_GFA"/>
    <property type="match status" value="1"/>
</dbReference>
<dbReference type="PANTHER" id="PTHR33337">
    <property type="entry name" value="GFA DOMAIN-CONTAINING PROTEIN"/>
    <property type="match status" value="1"/>
</dbReference>
<dbReference type="GO" id="GO:0046872">
    <property type="term" value="F:metal ion binding"/>
    <property type="evidence" value="ECO:0007669"/>
    <property type="project" value="UniProtKB-KW"/>
</dbReference>
<keyword evidence="2" id="KW-0479">Metal-binding</keyword>
<keyword evidence="3" id="KW-0862">Zinc</keyword>
<reference evidence="6" key="1">
    <citation type="submission" date="2023-01" db="EMBL/GenBank/DDBJ databases">
        <title>The genome sequence of Kordiimonadaceae bacterium 6D33.</title>
        <authorList>
            <person name="Liu Y."/>
        </authorList>
    </citation>
    <scope>NUCLEOTIDE SEQUENCE</scope>
    <source>
        <strain evidence="6">6D33</strain>
    </source>
</reference>
<keyword evidence="4" id="KW-0456">Lyase</keyword>
<evidence type="ECO:0000256" key="3">
    <source>
        <dbReference type="ARBA" id="ARBA00022833"/>
    </source>
</evidence>
<gene>
    <name evidence="6" type="ORF">PH603_03060</name>
</gene>
<keyword evidence="7" id="KW-1185">Reference proteome</keyword>
<proteinExistence type="inferred from homology"/>
<dbReference type="SUPFAM" id="SSF51316">
    <property type="entry name" value="Mss4-like"/>
    <property type="match status" value="1"/>
</dbReference>
<sequence>MKDTAKGYCNCGAVAFEIEGAIRDIYMCHCSICRRWTGHAGVAVVVVPKATFRWVRGQDQIGSWSKPDADWQSSFCKTCGSALPGTNDPSTVFIPAGLIAGGAEKLKVAHHIWVGSKAPWDEINDEAKQHPEAFISS</sequence>
<dbReference type="KEGG" id="gso:PH603_03060"/>